<evidence type="ECO:0000256" key="7">
    <source>
        <dbReference type="ARBA" id="ARBA00022857"/>
    </source>
</evidence>
<gene>
    <name evidence="16" type="ORF">MBJ925_LOCUS31186</name>
</gene>
<evidence type="ECO:0000256" key="9">
    <source>
        <dbReference type="ARBA" id="ARBA00023002"/>
    </source>
</evidence>
<proteinExistence type="inferred from homology"/>
<sequence>MLLAIILACIGAFALLTILIYLYRPLYHPKYLEDLYDCHVVITGGSSGIGKELARLFLNEYGSRVTILARNSERLEECRRDLSPNLSERLLCLSVDISQSYEEVENAIQHAIRHHQDKPVDILINSAAIFYARPFDQTKPEEFAEMMRINYLGSVYCTQACLPSMKRRGTGRIVFLSSQAGQLGVFGYTSYCSTKYALKGLAESLQMELERENIYITLVFPPDTDTPGLKEENKSKPKETQMIIETSGLLSAEQVAKKIIQSTRKGSFTCSYGINGFLLTCLTCGAQPVTTKTQLTSSIVQRSGSSYCISTVFIGGVGMACCQSDLCNAAQPIHQVSIL</sequence>
<dbReference type="GO" id="GO:0047560">
    <property type="term" value="F:3-dehydrosphinganine reductase activity"/>
    <property type="evidence" value="ECO:0007669"/>
    <property type="project" value="UniProtKB-EC"/>
</dbReference>
<dbReference type="Pfam" id="PF00106">
    <property type="entry name" value="adh_short"/>
    <property type="match status" value="1"/>
</dbReference>
<dbReference type="InterPro" id="IPR045022">
    <property type="entry name" value="KDSR-like"/>
</dbReference>
<comment type="subcellular location">
    <subcellularLocation>
        <location evidence="1">Endoplasmic reticulum</location>
    </subcellularLocation>
</comment>
<comment type="pathway">
    <text evidence="2">Lipid metabolism; sphingolipid metabolism.</text>
</comment>
<keyword evidence="7" id="KW-0521">NADP</keyword>
<keyword evidence="10" id="KW-0443">Lipid metabolism</keyword>
<feature type="non-terminal residue" evidence="16">
    <location>
        <position position="1"/>
    </location>
</feature>
<dbReference type="InterPro" id="IPR002347">
    <property type="entry name" value="SDR_fam"/>
</dbReference>
<evidence type="ECO:0000313" key="17">
    <source>
        <dbReference type="Proteomes" id="UP000663824"/>
    </source>
</evidence>
<evidence type="ECO:0000256" key="6">
    <source>
        <dbReference type="ARBA" id="ARBA00022824"/>
    </source>
</evidence>
<dbReference type="CDD" id="cd08939">
    <property type="entry name" value="KDSR-like_SDR_c"/>
    <property type="match status" value="1"/>
</dbReference>
<dbReference type="GO" id="GO:0006666">
    <property type="term" value="P:3-keto-sphinganine metabolic process"/>
    <property type="evidence" value="ECO:0007669"/>
    <property type="project" value="InterPro"/>
</dbReference>
<evidence type="ECO:0000313" key="16">
    <source>
        <dbReference type="EMBL" id="CAF2150775.1"/>
    </source>
</evidence>
<dbReference type="FunFam" id="3.40.50.720:FF:000165">
    <property type="entry name" value="3-ketodihydrosphingosine reductase"/>
    <property type="match status" value="1"/>
</dbReference>
<evidence type="ECO:0000256" key="2">
    <source>
        <dbReference type="ARBA" id="ARBA00004760"/>
    </source>
</evidence>
<name>A0A816XQP2_9BILA</name>
<evidence type="ECO:0000256" key="8">
    <source>
        <dbReference type="ARBA" id="ARBA00022919"/>
    </source>
</evidence>
<dbReference type="PANTHER" id="PTHR43550">
    <property type="entry name" value="3-KETODIHYDROSPHINGOSINE REDUCTASE"/>
    <property type="match status" value="1"/>
</dbReference>
<dbReference type="Gene3D" id="3.40.50.720">
    <property type="entry name" value="NAD(P)-binding Rossmann-like Domain"/>
    <property type="match status" value="1"/>
</dbReference>
<accession>A0A816XQP2</accession>
<dbReference type="GO" id="GO:0030148">
    <property type="term" value="P:sphingolipid biosynthetic process"/>
    <property type="evidence" value="ECO:0007669"/>
    <property type="project" value="InterPro"/>
</dbReference>
<dbReference type="PRINTS" id="PR00080">
    <property type="entry name" value="SDRFAMILY"/>
</dbReference>
<dbReference type="GO" id="GO:0005789">
    <property type="term" value="C:endoplasmic reticulum membrane"/>
    <property type="evidence" value="ECO:0007669"/>
    <property type="project" value="TreeGrafter"/>
</dbReference>
<dbReference type="SMART" id="SM00822">
    <property type="entry name" value="PKS_KR"/>
    <property type="match status" value="1"/>
</dbReference>
<evidence type="ECO:0000256" key="10">
    <source>
        <dbReference type="ARBA" id="ARBA00023098"/>
    </source>
</evidence>
<evidence type="ECO:0000256" key="4">
    <source>
        <dbReference type="ARBA" id="ARBA00006484"/>
    </source>
</evidence>
<protein>
    <recommendedName>
        <fullName evidence="11">3-dehydrosphinganine reductase</fullName>
        <ecNumber evidence="11">1.1.1.102</ecNumber>
    </recommendedName>
</protein>
<dbReference type="PROSITE" id="PS00061">
    <property type="entry name" value="ADH_SHORT"/>
    <property type="match status" value="1"/>
</dbReference>
<organism evidence="16 17">
    <name type="scientific">Rotaria magnacalcarata</name>
    <dbReference type="NCBI Taxonomy" id="392030"/>
    <lineage>
        <taxon>Eukaryota</taxon>
        <taxon>Metazoa</taxon>
        <taxon>Spiralia</taxon>
        <taxon>Gnathifera</taxon>
        <taxon>Rotifera</taxon>
        <taxon>Eurotatoria</taxon>
        <taxon>Bdelloidea</taxon>
        <taxon>Philodinida</taxon>
        <taxon>Philodinidae</taxon>
        <taxon>Rotaria</taxon>
    </lineage>
</organism>
<keyword evidence="9" id="KW-0560">Oxidoreductase</keyword>
<comment type="function">
    <text evidence="12">Catalyzes the reduction of 3'-oxosphinganine (3-ketodihydrosphingosine/KDS) to sphinganine (dihydrosphingosine/DHS), the second step of de novo sphingolipid biosynthesis.</text>
</comment>
<dbReference type="InterPro" id="IPR036291">
    <property type="entry name" value="NAD(P)-bd_dom_sf"/>
</dbReference>
<evidence type="ECO:0000256" key="11">
    <source>
        <dbReference type="ARBA" id="ARBA00026112"/>
    </source>
</evidence>
<dbReference type="InterPro" id="IPR020904">
    <property type="entry name" value="Sc_DH/Rdtase_CS"/>
</dbReference>
<comment type="caution">
    <text evidence="16">The sequence shown here is derived from an EMBL/GenBank/DDBJ whole genome shotgun (WGS) entry which is preliminary data.</text>
</comment>
<evidence type="ECO:0000256" key="3">
    <source>
        <dbReference type="ARBA" id="ARBA00004991"/>
    </source>
</evidence>
<dbReference type="EMBL" id="CAJNRE010017051">
    <property type="protein sequence ID" value="CAF2150775.1"/>
    <property type="molecule type" value="Genomic_DNA"/>
</dbReference>
<feature type="domain" description="Ketoreductase" evidence="15">
    <location>
        <begin position="38"/>
        <end position="212"/>
    </location>
</feature>
<dbReference type="SUPFAM" id="SSF51735">
    <property type="entry name" value="NAD(P)-binding Rossmann-fold domains"/>
    <property type="match status" value="1"/>
</dbReference>
<evidence type="ECO:0000256" key="14">
    <source>
        <dbReference type="RuleBase" id="RU000363"/>
    </source>
</evidence>
<keyword evidence="5" id="KW-0547">Nucleotide-binding</keyword>
<dbReference type="InterPro" id="IPR057326">
    <property type="entry name" value="KR_dom"/>
</dbReference>
<comment type="pathway">
    <text evidence="3">Sphingolipid metabolism.</text>
</comment>
<evidence type="ECO:0000256" key="5">
    <source>
        <dbReference type="ARBA" id="ARBA00022741"/>
    </source>
</evidence>
<evidence type="ECO:0000256" key="12">
    <source>
        <dbReference type="ARBA" id="ARBA00044737"/>
    </source>
</evidence>
<keyword evidence="8" id="KW-0746">Sphingolipid metabolism</keyword>
<dbReference type="Proteomes" id="UP000663824">
    <property type="component" value="Unassembled WGS sequence"/>
</dbReference>
<evidence type="ECO:0000256" key="13">
    <source>
        <dbReference type="ARBA" id="ARBA00048930"/>
    </source>
</evidence>
<comment type="catalytic activity">
    <reaction evidence="13">
        <text>sphinganine + NADP(+) = 3-oxosphinganine + NADPH + H(+)</text>
        <dbReference type="Rhea" id="RHEA:22640"/>
        <dbReference type="ChEBI" id="CHEBI:15378"/>
        <dbReference type="ChEBI" id="CHEBI:57783"/>
        <dbReference type="ChEBI" id="CHEBI:57817"/>
        <dbReference type="ChEBI" id="CHEBI:58299"/>
        <dbReference type="ChEBI" id="CHEBI:58349"/>
        <dbReference type="EC" id="1.1.1.102"/>
    </reaction>
    <physiologicalReaction direction="right-to-left" evidence="13">
        <dbReference type="Rhea" id="RHEA:22642"/>
    </physiologicalReaction>
</comment>
<dbReference type="PANTHER" id="PTHR43550:SF3">
    <property type="entry name" value="3-KETODIHYDROSPHINGOSINE REDUCTASE"/>
    <property type="match status" value="1"/>
</dbReference>
<dbReference type="EC" id="1.1.1.102" evidence="11"/>
<keyword evidence="6" id="KW-0256">Endoplasmic reticulum</keyword>
<evidence type="ECO:0000256" key="1">
    <source>
        <dbReference type="ARBA" id="ARBA00004240"/>
    </source>
</evidence>
<dbReference type="AlphaFoldDB" id="A0A816XQP2"/>
<comment type="similarity">
    <text evidence="4 14">Belongs to the short-chain dehydrogenases/reductases (SDR) family.</text>
</comment>
<reference evidence="16" key="1">
    <citation type="submission" date="2021-02" db="EMBL/GenBank/DDBJ databases">
        <authorList>
            <person name="Nowell W R."/>
        </authorList>
    </citation>
    <scope>NUCLEOTIDE SEQUENCE</scope>
</reference>
<dbReference type="PRINTS" id="PR00081">
    <property type="entry name" value="GDHRDH"/>
</dbReference>
<evidence type="ECO:0000259" key="15">
    <source>
        <dbReference type="SMART" id="SM00822"/>
    </source>
</evidence>
<dbReference type="GO" id="GO:0000166">
    <property type="term" value="F:nucleotide binding"/>
    <property type="evidence" value="ECO:0007669"/>
    <property type="project" value="UniProtKB-KW"/>
</dbReference>